<dbReference type="PANTHER" id="PTHR15073:SF1">
    <property type="entry name" value="RETICULOCYTE-BINDING PROTEIN HOMOLOG 2A"/>
    <property type="match status" value="1"/>
</dbReference>
<feature type="compositionally biased region" description="Polar residues" evidence="2">
    <location>
        <begin position="816"/>
        <end position="829"/>
    </location>
</feature>
<feature type="compositionally biased region" description="Gly residues" evidence="2">
    <location>
        <begin position="1314"/>
        <end position="1327"/>
    </location>
</feature>
<dbReference type="InterPro" id="IPR051483">
    <property type="entry name" value="MAP7_domain-containing"/>
</dbReference>
<feature type="compositionally biased region" description="Low complexity" evidence="2">
    <location>
        <begin position="355"/>
        <end position="379"/>
    </location>
</feature>
<feature type="region of interest" description="Disordered" evidence="2">
    <location>
        <begin position="112"/>
        <end position="162"/>
    </location>
</feature>
<dbReference type="PANTHER" id="PTHR15073">
    <property type="entry name" value="MICROTUBULE-ASSOCIATED PROTEIN"/>
    <property type="match status" value="1"/>
</dbReference>
<evidence type="ECO:0000313" key="4">
    <source>
        <dbReference type="EMBL" id="CEM55773.1"/>
    </source>
</evidence>
<evidence type="ECO:0000256" key="2">
    <source>
        <dbReference type="SAM" id="MobiDB-lite"/>
    </source>
</evidence>
<gene>
    <name evidence="4" type="ORF">Cvel_2431</name>
</gene>
<feature type="compositionally biased region" description="Basic and acidic residues" evidence="2">
    <location>
        <begin position="1421"/>
        <end position="1442"/>
    </location>
</feature>
<feature type="region of interest" description="Disordered" evidence="2">
    <location>
        <begin position="2040"/>
        <end position="2080"/>
    </location>
</feature>
<dbReference type="Pfam" id="PF00226">
    <property type="entry name" value="DnaJ"/>
    <property type="match status" value="1"/>
</dbReference>
<feature type="region of interest" description="Disordered" evidence="2">
    <location>
        <begin position="684"/>
        <end position="711"/>
    </location>
</feature>
<feature type="compositionally biased region" description="Basic and acidic residues" evidence="2">
    <location>
        <begin position="906"/>
        <end position="915"/>
    </location>
</feature>
<feature type="compositionally biased region" description="Low complexity" evidence="2">
    <location>
        <begin position="124"/>
        <end position="135"/>
    </location>
</feature>
<feature type="region of interest" description="Disordered" evidence="2">
    <location>
        <begin position="1175"/>
        <end position="1277"/>
    </location>
</feature>
<feature type="region of interest" description="Disordered" evidence="2">
    <location>
        <begin position="318"/>
        <end position="424"/>
    </location>
</feature>
<feature type="region of interest" description="Disordered" evidence="2">
    <location>
        <begin position="1817"/>
        <end position="1907"/>
    </location>
</feature>
<feature type="compositionally biased region" description="Basic and acidic residues" evidence="2">
    <location>
        <begin position="941"/>
        <end position="957"/>
    </location>
</feature>
<feature type="compositionally biased region" description="Low complexity" evidence="2">
    <location>
        <begin position="577"/>
        <end position="599"/>
    </location>
</feature>
<dbReference type="PROSITE" id="PS50076">
    <property type="entry name" value="DNAJ_2"/>
    <property type="match status" value="1"/>
</dbReference>
<dbReference type="EMBL" id="CDMZ01005909">
    <property type="protein sequence ID" value="CEM55773.1"/>
    <property type="molecule type" value="Genomic_DNA"/>
</dbReference>
<feature type="compositionally biased region" description="Low complexity" evidence="2">
    <location>
        <begin position="2050"/>
        <end position="2062"/>
    </location>
</feature>
<feature type="compositionally biased region" description="Low complexity" evidence="2">
    <location>
        <begin position="1079"/>
        <end position="1097"/>
    </location>
</feature>
<sequence>MSTEDPLCSQILECVFRGALPGDVTWDLKIRNVATAMEMRNPSALASLKKNLSTKAAPPGAAPLFEECVRPTCSLSSLLKVSCAVLGTLNSQTTETKMEIARWFLSALETDAPSAKSHQPPPTSSTSPKLRSSSLYGAAWNPGRLRPPTSSSHQSGSSTRSPLVSVLLDQQGLHSVSESVGAFVSSTGPAVESLKEYLRGGEEGSEQAVGVHRALLEDFGTWARDVEVEMQASKEGGQQGWGADDIDLAIGARLLGEDGGRDRETRERENRKDQKREPPSVPLPPFAEVWSSLMRGKPADLRADMQVRAEIAALETAFEEAGEGGEGEDDAKSERSCGASESGGGLFETGGGGLRSQSQSSSSGVRSGSNGAAGLLSSSVEREREREGKPPPPSFPPPSCKAFSSTAGSVRSEHTAGGSSSFSTCSSSASASASRLCPSSVGLAMASAGFKGVDVESAVCGSLVGLGSSLKKGPAPKAKSENDMVAGMLGWNSGFSNPLDLAFLDSLPELGIANPTTRALVQKFQDAMEDCRVRCSSEQRSSVVNLLTKLLGCVEQRDREQRAREGGTEKDKAGEGSSSSSSSSSSPAAPNAANSNSSSAFAVSLERAERAFAQKARKKVRELARQRKEKKEAARKAQREATARAARKQERAALREVKRKERIAKLEERARRREIKEERKRIKELQKRKKALDKQAERLRKKLRDKSEERERELYMKAAEEKRLLSEKRDKDLCPKLNFGLGEVRRVEEDLLQKERRAEAAASLFGSKASERVAALPPKKAPAASADERGGMPGSSYLLSRDGSTSVGSTSVASRLSRSLGTGVNAQTGTGSGALEEVGGKDLGGSLGRSGAGRVGGSVSFPGGQLGASTGKSVYTGGGPSSVLFRNIQKPSSSSALETGKWSKGGVEESSERGGRRLGGVSLGSVSVLDKDREEEEEGNEREKGCTFKEIEAERNPLKRRQLLEDRRRRMEASIAGKLADARAAALGVDEDLDDPKGGGRRSGSKEGDRDPLFRVHKSHHPIRTDSIGGLSSSDSISRASLLKSQQNDLSSSSSSSASSGTLGEVRRGQWSMPPPPSAFQSQAPPSGSSAARSPLSGFGRRLMEGQGQAHQGGGEGSGRSSRGMAVQSRREGREYGDVGDSVEKEKKDSWLTGLSVEEEEKMKQQFPATFAFLSGVGRTESGSSIKGEGGGSRMHSAEANRREGIEGRAKERGGTETPPFLFLSSDEVSDPVGKRRDSLLNPPSVGTRRGGYLENEKEKEREKEKKMDLDGDLDPLDTLLGLRKRLDRIRLGRTAAEGGALDAEGGEKDREGGIGSRGSTGSGGSAEGILQFDRWMSAASNTGGRPPVPRRLLGSKRVEELPLGGSDAADDLIDLMQKHRMEARERLDGLEREREIERERAKDEARRVSMFVDSPVDGDEGVKEGNKGRSSHLDLSDLHLDSEEDENKEGDSDDDSSSSDEDDHLESILASLGGIGEEKKRQRRKKGKKKGEDSELPSWLRFALGEDKKGRSQKAGLHDEDENETDPLRLVTPSSVLSSASSQSSSSSSSTPSPSEDELARELEGLSDPSDEEEEAAGGAEGAAGGLSALGGGLLGGDGAGDSDEDEGGQEEGEAAPVDWQKTLERALSLLNTEGLCQLASIASAFISFCEKTAEAIERTYRGLEFEVALAFFGLERLPKSKKELRRRFLELSLKLHPDKNPNADAQAAEDFQMLQVYKEQLDNEIERRERWGLIGQSEEDANASADCDSAAAGLSKLNQHLNRCADSMQQGFVFDIQKDANVLNTFMKMAKSSEAPKDILLLLLITTRMDVPLEDAERGENGEPVGSSEGLSAEEKEKREREAKEKEEAAKERKAREEFEAEMRRKEEEEEEEAKKKKKAGEKEDKDEEPPKETPKKEPPRKVPITTREKVIHAVHSSMPACLSSVQSIHARLVDRQLEIAQSKARRFLSATFRKLCASLDTFVKEVKQKMDKSARGAMEGGIGFKCRVASLALDLLPPEFLSAARLLALSEPGGAQKVGDVFEKRLAGPLLEAVGGGGTGAGPGGPLSPAGASRQRGGTRLTGGVGGTSKDRERAAVEALRERLDAWKRGMEAISQGREGAEKGGSMR</sequence>
<dbReference type="Gene3D" id="1.10.287.110">
    <property type="entry name" value="DnaJ domain"/>
    <property type="match status" value="1"/>
</dbReference>
<organism evidence="4">
    <name type="scientific">Chromera velia CCMP2878</name>
    <dbReference type="NCBI Taxonomy" id="1169474"/>
    <lineage>
        <taxon>Eukaryota</taxon>
        <taxon>Sar</taxon>
        <taxon>Alveolata</taxon>
        <taxon>Colpodellida</taxon>
        <taxon>Chromeraceae</taxon>
        <taxon>Chromera</taxon>
    </lineage>
</organism>
<feature type="region of interest" description="Disordered" evidence="2">
    <location>
        <begin position="614"/>
        <end position="654"/>
    </location>
</feature>
<feature type="compositionally biased region" description="Low complexity" evidence="2">
    <location>
        <begin position="977"/>
        <end position="988"/>
    </location>
</feature>
<dbReference type="InterPro" id="IPR036869">
    <property type="entry name" value="J_dom_sf"/>
</dbReference>
<feature type="region of interest" description="Disordered" evidence="2">
    <location>
        <begin position="763"/>
        <end position="957"/>
    </location>
</feature>
<feature type="compositionally biased region" description="Low complexity" evidence="2">
    <location>
        <begin position="1026"/>
        <end position="1060"/>
    </location>
</feature>
<dbReference type="VEuPathDB" id="CryptoDB:Cvel_2431"/>
<protein>
    <recommendedName>
        <fullName evidence="3">J domain-containing protein</fullName>
    </recommendedName>
</protein>
<feature type="compositionally biased region" description="Gly residues" evidence="2">
    <location>
        <begin position="1580"/>
        <end position="1601"/>
    </location>
</feature>
<dbReference type="SUPFAM" id="SSF46565">
    <property type="entry name" value="Chaperone J-domain"/>
    <property type="match status" value="1"/>
</dbReference>
<feature type="compositionally biased region" description="Low complexity" evidence="2">
    <location>
        <begin position="774"/>
        <end position="785"/>
    </location>
</feature>
<feature type="compositionally biased region" description="Basic and acidic residues" evidence="2">
    <location>
        <begin position="1835"/>
        <end position="1869"/>
    </location>
</feature>
<feature type="domain" description="J" evidence="3">
    <location>
        <begin position="1669"/>
        <end position="1737"/>
    </location>
</feature>
<evidence type="ECO:0000259" key="3">
    <source>
        <dbReference type="PROSITE" id="PS50076"/>
    </source>
</evidence>
<feature type="compositionally biased region" description="Basic and acidic residues" evidence="2">
    <location>
        <begin position="255"/>
        <end position="278"/>
    </location>
</feature>
<accession>A0A0G4IET0</accession>
<feature type="compositionally biased region" description="Basic and acidic residues" evidence="2">
    <location>
        <begin position="1129"/>
        <end position="1150"/>
    </location>
</feature>
<feature type="compositionally biased region" description="Low complexity" evidence="2">
    <location>
        <begin position="1534"/>
        <end position="1555"/>
    </location>
</feature>
<feature type="compositionally biased region" description="Gly residues" evidence="2">
    <location>
        <begin position="841"/>
        <end position="856"/>
    </location>
</feature>
<keyword evidence="1" id="KW-0175">Coiled coil</keyword>
<dbReference type="InterPro" id="IPR001623">
    <property type="entry name" value="DnaJ_domain"/>
</dbReference>
<dbReference type="SMART" id="SM00271">
    <property type="entry name" value="DnaJ"/>
    <property type="match status" value="1"/>
</dbReference>
<feature type="compositionally biased region" description="Basic and acidic residues" evidence="2">
    <location>
        <begin position="1385"/>
        <end position="1408"/>
    </location>
</feature>
<feature type="compositionally biased region" description="Acidic residues" evidence="2">
    <location>
        <begin position="1602"/>
        <end position="1615"/>
    </location>
</feature>
<feature type="compositionally biased region" description="Basic and acidic residues" evidence="2">
    <location>
        <begin position="1196"/>
        <end position="1215"/>
    </location>
</feature>
<feature type="region of interest" description="Disordered" evidence="2">
    <location>
        <begin position="254"/>
        <end position="287"/>
    </location>
</feature>
<reference evidence="4" key="1">
    <citation type="submission" date="2014-11" db="EMBL/GenBank/DDBJ databases">
        <authorList>
            <person name="Otto D Thomas"/>
            <person name="Naeem Raeece"/>
        </authorList>
    </citation>
    <scope>NUCLEOTIDE SEQUENCE</scope>
</reference>
<dbReference type="CDD" id="cd06257">
    <property type="entry name" value="DnaJ"/>
    <property type="match status" value="1"/>
</dbReference>
<feature type="compositionally biased region" description="Basic and acidic residues" evidence="2">
    <location>
        <begin position="1255"/>
        <end position="1270"/>
    </location>
</feature>
<feature type="region of interest" description="Disordered" evidence="2">
    <location>
        <begin position="557"/>
        <end position="599"/>
    </location>
</feature>
<proteinExistence type="predicted"/>
<feature type="compositionally biased region" description="Basic and acidic residues" evidence="2">
    <location>
        <begin position="1883"/>
        <end position="1907"/>
    </location>
</feature>
<feature type="region of interest" description="Disordered" evidence="2">
    <location>
        <begin position="1294"/>
        <end position="1328"/>
    </location>
</feature>
<feature type="compositionally biased region" description="Acidic residues" evidence="2">
    <location>
        <begin position="1443"/>
        <end position="1465"/>
    </location>
</feature>
<feature type="compositionally biased region" description="Pro residues" evidence="2">
    <location>
        <begin position="390"/>
        <end position="399"/>
    </location>
</feature>
<feature type="region of interest" description="Disordered" evidence="2">
    <location>
        <begin position="977"/>
        <end position="1151"/>
    </location>
</feature>
<feature type="compositionally biased region" description="Acidic residues" evidence="2">
    <location>
        <begin position="318"/>
        <end position="329"/>
    </location>
</feature>
<feature type="compositionally biased region" description="Low complexity" evidence="2">
    <location>
        <begin position="800"/>
        <end position="815"/>
    </location>
</feature>
<feature type="compositionally biased region" description="Basic and acidic residues" evidence="2">
    <location>
        <begin position="380"/>
        <end position="389"/>
    </location>
</feature>
<feature type="compositionally biased region" description="Basic and acidic residues" evidence="2">
    <location>
        <begin position="1004"/>
        <end position="1014"/>
    </location>
</feature>
<feature type="compositionally biased region" description="Low complexity" evidence="2">
    <location>
        <begin position="150"/>
        <end position="161"/>
    </location>
</feature>
<evidence type="ECO:0000256" key="1">
    <source>
        <dbReference type="ARBA" id="ARBA00023054"/>
    </source>
</evidence>
<feature type="region of interest" description="Disordered" evidence="2">
    <location>
        <begin position="1385"/>
        <end position="1620"/>
    </location>
</feature>
<feature type="compositionally biased region" description="Basic and acidic residues" evidence="2">
    <location>
        <begin position="557"/>
        <end position="574"/>
    </location>
</feature>
<name>A0A0G4IET0_9ALVE</name>
<feature type="compositionally biased region" description="Gly residues" evidence="2">
    <location>
        <begin position="341"/>
        <end position="354"/>
    </location>
</feature>
<feature type="compositionally biased region" description="Basic and acidic residues" evidence="2">
    <location>
        <begin position="621"/>
        <end position="654"/>
    </location>
</feature>